<dbReference type="SUPFAM" id="SSF103473">
    <property type="entry name" value="MFS general substrate transporter"/>
    <property type="match status" value="1"/>
</dbReference>
<feature type="transmembrane region" description="Helical" evidence="7">
    <location>
        <begin position="343"/>
        <end position="361"/>
    </location>
</feature>
<evidence type="ECO:0000256" key="2">
    <source>
        <dbReference type="ARBA" id="ARBA00022448"/>
    </source>
</evidence>
<dbReference type="STRING" id="1793963.AXI58_00530"/>
<feature type="transmembrane region" description="Helical" evidence="7">
    <location>
        <begin position="20"/>
        <end position="41"/>
    </location>
</feature>
<dbReference type="Gene3D" id="1.20.1250.20">
    <property type="entry name" value="MFS general substrate transporter like domains"/>
    <property type="match status" value="1"/>
</dbReference>
<accession>A0A150F7K4</accession>
<name>A0A150F7K4_9BACI</name>
<dbReference type="PROSITE" id="PS50850">
    <property type="entry name" value="MFS"/>
    <property type="match status" value="1"/>
</dbReference>
<keyword evidence="5 7" id="KW-1133">Transmembrane helix</keyword>
<dbReference type="AlphaFoldDB" id="A0A150F7K4"/>
<keyword evidence="10" id="KW-1185">Reference proteome</keyword>
<feature type="transmembrane region" description="Helical" evidence="7">
    <location>
        <begin position="253"/>
        <end position="271"/>
    </location>
</feature>
<dbReference type="CDD" id="cd17324">
    <property type="entry name" value="MFS_NepI_like"/>
    <property type="match status" value="1"/>
</dbReference>
<dbReference type="OrthoDB" id="2810795at2"/>
<evidence type="ECO:0000256" key="3">
    <source>
        <dbReference type="ARBA" id="ARBA00022475"/>
    </source>
</evidence>
<keyword evidence="4 7" id="KW-0812">Transmembrane</keyword>
<evidence type="ECO:0000259" key="8">
    <source>
        <dbReference type="PROSITE" id="PS50850"/>
    </source>
</evidence>
<feature type="transmembrane region" description="Helical" evidence="7">
    <location>
        <begin position="219"/>
        <end position="241"/>
    </location>
</feature>
<evidence type="ECO:0000313" key="9">
    <source>
        <dbReference type="EMBL" id="KXZ20503.1"/>
    </source>
</evidence>
<evidence type="ECO:0000256" key="4">
    <source>
        <dbReference type="ARBA" id="ARBA00022692"/>
    </source>
</evidence>
<organism evidence="9 10">
    <name type="scientific">Bacillus nakamurai</name>
    <dbReference type="NCBI Taxonomy" id="1793963"/>
    <lineage>
        <taxon>Bacteria</taxon>
        <taxon>Bacillati</taxon>
        <taxon>Bacillota</taxon>
        <taxon>Bacilli</taxon>
        <taxon>Bacillales</taxon>
        <taxon>Bacillaceae</taxon>
        <taxon>Bacillus</taxon>
    </lineage>
</organism>
<evidence type="ECO:0000256" key="5">
    <source>
        <dbReference type="ARBA" id="ARBA00022989"/>
    </source>
</evidence>
<sequence>MSMSASTQEQAAKKIPWLELLALSMAGFICIMTETVPAGLLPQIGDGLHVSTAFAGQLVTLYALGSLAAAIPVTFATQSWRRKPLLLFAIVLFFVFNSVTAFSSVYTVTLIARFFAGVGAGIVWSMLTGYARRMVSQELKGRATAIAMAGTPIALSLGVPIGTFLGGLMGWRAVFMIMSLLSLVLIIWIVLKVPDFSGNSKTLRVNVFNVLTIPGVRPILTVVILWMVSHNILYTYIAAFLTPAGLSSQTGTALLVFGVLSLIGIWVTGLFIDKRLRLLVLLSLLGFSITALLFQFSGYNSIVIFVGIALWGVTFGGAATLLQTALAQAVGEANVDAAMSMNTTVWNMAIAGGGIFGGILLDHAGSQSFPMTMFLLILAALIISFLNKKHAFPSSETL</sequence>
<dbReference type="PANTHER" id="PTHR43124">
    <property type="entry name" value="PURINE EFFLUX PUMP PBUE"/>
    <property type="match status" value="1"/>
</dbReference>
<comment type="subcellular location">
    <subcellularLocation>
        <location evidence="1">Cell membrane</location>
        <topology evidence="1">Multi-pass membrane protein</topology>
    </subcellularLocation>
</comment>
<proteinExistence type="predicted"/>
<evidence type="ECO:0000313" key="10">
    <source>
        <dbReference type="Proteomes" id="UP000075430"/>
    </source>
</evidence>
<feature type="transmembrane region" description="Helical" evidence="7">
    <location>
        <begin position="111"/>
        <end position="131"/>
    </location>
</feature>
<keyword evidence="2" id="KW-0813">Transport</keyword>
<dbReference type="InterPro" id="IPR020846">
    <property type="entry name" value="MFS_dom"/>
</dbReference>
<feature type="transmembrane region" description="Helical" evidence="7">
    <location>
        <begin position="367"/>
        <end position="386"/>
    </location>
</feature>
<protein>
    <submittedName>
        <fullName evidence="9">MFS transporter</fullName>
    </submittedName>
</protein>
<dbReference type="Pfam" id="PF07690">
    <property type="entry name" value="MFS_1"/>
    <property type="match status" value="1"/>
</dbReference>
<feature type="transmembrane region" description="Helical" evidence="7">
    <location>
        <begin position="171"/>
        <end position="191"/>
    </location>
</feature>
<evidence type="ECO:0000256" key="1">
    <source>
        <dbReference type="ARBA" id="ARBA00004651"/>
    </source>
</evidence>
<evidence type="ECO:0000256" key="7">
    <source>
        <dbReference type="SAM" id="Phobius"/>
    </source>
</evidence>
<gene>
    <name evidence="9" type="ORF">AXI58_00530</name>
</gene>
<reference evidence="10" key="1">
    <citation type="submission" date="2016-02" db="EMBL/GenBank/DDBJ databases">
        <authorList>
            <person name="Dunlap C."/>
        </authorList>
    </citation>
    <scope>NUCLEOTIDE SEQUENCE [LARGE SCALE GENOMIC DNA]</scope>
    <source>
        <strain evidence="10">NRRL B-41092</strain>
    </source>
</reference>
<feature type="transmembrane region" description="Helical" evidence="7">
    <location>
        <begin position="278"/>
        <end position="296"/>
    </location>
</feature>
<evidence type="ECO:0000256" key="6">
    <source>
        <dbReference type="ARBA" id="ARBA00023136"/>
    </source>
</evidence>
<dbReference type="Proteomes" id="UP000075430">
    <property type="component" value="Unassembled WGS sequence"/>
</dbReference>
<comment type="caution">
    <text evidence="9">The sequence shown here is derived from an EMBL/GenBank/DDBJ whole genome shotgun (WGS) entry which is preliminary data.</text>
</comment>
<feature type="domain" description="Major facilitator superfamily (MFS) profile" evidence="8">
    <location>
        <begin position="19"/>
        <end position="391"/>
    </location>
</feature>
<keyword evidence="6 7" id="KW-0472">Membrane</keyword>
<dbReference type="InterPro" id="IPR036259">
    <property type="entry name" value="MFS_trans_sf"/>
</dbReference>
<dbReference type="GO" id="GO:0005886">
    <property type="term" value="C:plasma membrane"/>
    <property type="evidence" value="ECO:0007669"/>
    <property type="project" value="UniProtKB-SubCell"/>
</dbReference>
<dbReference type="EMBL" id="LSBA01000012">
    <property type="protein sequence ID" value="KXZ20503.1"/>
    <property type="molecule type" value="Genomic_DNA"/>
</dbReference>
<feature type="transmembrane region" description="Helical" evidence="7">
    <location>
        <begin position="53"/>
        <end position="73"/>
    </location>
</feature>
<feature type="transmembrane region" description="Helical" evidence="7">
    <location>
        <begin position="143"/>
        <end position="165"/>
    </location>
</feature>
<dbReference type="GO" id="GO:0022857">
    <property type="term" value="F:transmembrane transporter activity"/>
    <property type="evidence" value="ECO:0007669"/>
    <property type="project" value="InterPro"/>
</dbReference>
<keyword evidence="3" id="KW-1003">Cell membrane</keyword>
<dbReference type="PANTHER" id="PTHR43124:SF3">
    <property type="entry name" value="CHLORAMPHENICOL EFFLUX PUMP RV0191"/>
    <property type="match status" value="1"/>
</dbReference>
<dbReference type="InterPro" id="IPR011701">
    <property type="entry name" value="MFS"/>
</dbReference>
<feature type="transmembrane region" description="Helical" evidence="7">
    <location>
        <begin position="85"/>
        <end position="105"/>
    </location>
</feature>
<feature type="transmembrane region" description="Helical" evidence="7">
    <location>
        <begin position="302"/>
        <end position="322"/>
    </location>
</feature>
<dbReference type="InterPro" id="IPR050189">
    <property type="entry name" value="MFS_Efflux_Transporters"/>
</dbReference>